<feature type="domain" description="Putative glycogen debranching enzyme N-terminal" evidence="1">
    <location>
        <begin position="29"/>
        <end position="209"/>
    </location>
</feature>
<dbReference type="InterPro" id="IPR054491">
    <property type="entry name" value="MGH1-like_GH"/>
</dbReference>
<dbReference type="SUPFAM" id="SSF48208">
    <property type="entry name" value="Six-hairpin glycosidases"/>
    <property type="match status" value="1"/>
</dbReference>
<accession>A0A542ZJJ5</accession>
<proteinExistence type="predicted"/>
<gene>
    <name evidence="3" type="ORF">FB474_1864</name>
</gene>
<evidence type="ECO:0000313" key="3">
    <source>
        <dbReference type="EMBL" id="TQL60469.1"/>
    </source>
</evidence>
<dbReference type="InterPro" id="IPR012341">
    <property type="entry name" value="6hp_glycosidase-like_sf"/>
</dbReference>
<reference evidence="3 4" key="1">
    <citation type="submission" date="2019-06" db="EMBL/GenBank/DDBJ databases">
        <title>Sequencing the genomes of 1000 actinobacteria strains.</title>
        <authorList>
            <person name="Klenk H.-P."/>
        </authorList>
    </citation>
    <scope>NUCLEOTIDE SEQUENCE [LARGE SCALE GENOMIC DNA]</scope>
    <source>
        <strain evidence="3 4">DSM 18082</strain>
    </source>
</reference>
<dbReference type="Gene3D" id="1.50.10.10">
    <property type="match status" value="1"/>
</dbReference>
<dbReference type="AlphaFoldDB" id="A0A542ZJJ5"/>
<evidence type="ECO:0000259" key="2">
    <source>
        <dbReference type="Pfam" id="PF22422"/>
    </source>
</evidence>
<dbReference type="Pfam" id="PF22422">
    <property type="entry name" value="MGH1-like_GH"/>
    <property type="match status" value="1"/>
</dbReference>
<evidence type="ECO:0000259" key="1">
    <source>
        <dbReference type="Pfam" id="PF14742"/>
    </source>
</evidence>
<name>A0A542ZJJ5_9MICO</name>
<organism evidence="3 4">
    <name type="scientific">Oryzihumus leptocrescens</name>
    <dbReference type="NCBI Taxonomy" id="297536"/>
    <lineage>
        <taxon>Bacteria</taxon>
        <taxon>Bacillati</taxon>
        <taxon>Actinomycetota</taxon>
        <taxon>Actinomycetes</taxon>
        <taxon>Micrococcales</taxon>
        <taxon>Intrasporangiaceae</taxon>
        <taxon>Oryzihumus</taxon>
    </lineage>
</organism>
<dbReference type="GO" id="GO:0005975">
    <property type="term" value="P:carbohydrate metabolic process"/>
    <property type="evidence" value="ECO:0007669"/>
    <property type="project" value="InterPro"/>
</dbReference>
<dbReference type="RefSeq" id="WP_141788366.1">
    <property type="nucleotide sequence ID" value="NZ_BAAAKX010000021.1"/>
</dbReference>
<dbReference type="InterPro" id="IPR008928">
    <property type="entry name" value="6-hairpin_glycosidase_sf"/>
</dbReference>
<protein>
    <submittedName>
        <fullName evidence="3">Glycogen debranching enzyme-like protein</fullName>
    </submittedName>
</protein>
<dbReference type="Proteomes" id="UP000319514">
    <property type="component" value="Unassembled WGS sequence"/>
</dbReference>
<dbReference type="Pfam" id="PF14742">
    <property type="entry name" value="GDE_N_bis"/>
    <property type="match status" value="1"/>
</dbReference>
<evidence type="ECO:0000313" key="4">
    <source>
        <dbReference type="Proteomes" id="UP000319514"/>
    </source>
</evidence>
<sequence length="699" mass="73059">MPEHAAPDTPARSGEPQQPWLHDLSICVSGNVTALSAASGQVEGAGAQGVFVDDRRVLSVLHVRLGDQATAPVAAASAGQRSEFLGSARHLGNPGSDPTVEVLRRREVVAQGIREQVEVRSRADAPVVADLVVRLAGDAAPISRVKSGIAEGSPLPALVRDGQVTWGDEDHEVVVSFDPAPSQLSAGADGAVASFPLEVPPGERATVTLTVLVTRRGTSGLDADGGAARLDWDDVAVEADDPRLGPALAMGMSDLRHLTLTDPQAPEDVYAGAGTPWYLTLFGRDSLWAARMALPFGTTLAGGTLRALARRQGTVVDAASAQAPGKIPHEVRRTAYVDEVKGLALPPVYYGTIDATPLWVSLLHDAWRWGLPEVEVVALLPHLRAATRWLTEHAAPDDDGLLKYLDTTGTGLANQGWKDSADSVRWRDGRVADGPIALVEAQAYAVEAADAAATLFDAFGQDGAAELRAWADGLRTRFRQRYWAEGADGPYLGIAVDGHGALVDGVGSNMGHVLGTGTLDPDEAARVSATLTGPTMLGRYGIGTLADDNGGYNPIGYHTGSVWTHDTAICALGMVREGHRDPAVAVGRSLLAAAVPFGYRWPELYAGSGVLDQPAPYPASCRPQAWSAASAAALLTVALGFEPDAPAGRLVLRPARPAAYGAMTVHGLRFAGHRFGVRCLADGTTEVLGAPSEVAITVA</sequence>
<comment type="caution">
    <text evidence="3">The sequence shown here is derived from an EMBL/GenBank/DDBJ whole genome shotgun (WGS) entry which is preliminary data.</text>
</comment>
<keyword evidence="4" id="KW-1185">Reference proteome</keyword>
<dbReference type="OrthoDB" id="9759959at2"/>
<dbReference type="EMBL" id="VFOQ01000001">
    <property type="protein sequence ID" value="TQL60469.1"/>
    <property type="molecule type" value="Genomic_DNA"/>
</dbReference>
<feature type="domain" description="Mannosylglycerate hydrolase MGH1-like glycoside hydrolase" evidence="2">
    <location>
        <begin position="366"/>
        <end position="593"/>
    </location>
</feature>
<dbReference type="InterPro" id="IPR032856">
    <property type="entry name" value="GDE_N_bis"/>
</dbReference>